<keyword evidence="1" id="KW-0812">Transmembrane</keyword>
<dbReference type="OrthoDB" id="9777219at2"/>
<comment type="caution">
    <text evidence="4">The sequence shown here is derived from an EMBL/GenBank/DDBJ whole genome shotgun (WGS) entry which is preliminary data.</text>
</comment>
<dbReference type="InterPro" id="IPR055396">
    <property type="entry name" value="DUF7088"/>
</dbReference>
<evidence type="ECO:0000313" key="5">
    <source>
        <dbReference type="Proteomes" id="UP000050454"/>
    </source>
</evidence>
<evidence type="ECO:0000259" key="2">
    <source>
        <dbReference type="Pfam" id="PF09822"/>
    </source>
</evidence>
<accession>A0A0P7C7I4</accession>
<evidence type="ECO:0000259" key="3">
    <source>
        <dbReference type="Pfam" id="PF23357"/>
    </source>
</evidence>
<organism evidence="4 5">
    <name type="scientific">Jiulongibacter sediminis</name>
    <dbReference type="NCBI Taxonomy" id="1605367"/>
    <lineage>
        <taxon>Bacteria</taxon>
        <taxon>Pseudomonadati</taxon>
        <taxon>Bacteroidota</taxon>
        <taxon>Cytophagia</taxon>
        <taxon>Cytophagales</taxon>
        <taxon>Leadbetterellaceae</taxon>
        <taxon>Jiulongibacter</taxon>
    </lineage>
</organism>
<dbReference type="InterPro" id="IPR019196">
    <property type="entry name" value="ABC_transp_unknown"/>
</dbReference>
<keyword evidence="1" id="KW-0472">Membrane</keyword>
<reference evidence="4 5" key="1">
    <citation type="submission" date="2015-07" db="EMBL/GenBank/DDBJ databases">
        <title>The draft genome sequence of Leadbetterella sp. JN14-9.</title>
        <authorList>
            <person name="Liu Y."/>
            <person name="Du J."/>
            <person name="Shao Z."/>
        </authorList>
    </citation>
    <scope>NUCLEOTIDE SEQUENCE [LARGE SCALE GENOMIC DNA]</scope>
    <source>
        <strain evidence="4 5">JN14-9</strain>
    </source>
</reference>
<dbReference type="NCBIfam" id="TIGR03521">
    <property type="entry name" value="GldG"/>
    <property type="match status" value="1"/>
</dbReference>
<dbReference type="STRING" id="1605367.AFM12_06950"/>
<sequence>MSRYTKLSLIITGLVLVNVLSAWIFLRKDMTEEKRYSISEASKSLVSRLPSPMDIEIYLDGDDLPGGFERLKKAVDETLGEFKNYGGANLNYRFFDPNGISNPEQQKTFIDSLIAKGIQPTNVFDTQGGRKTETLVFPYALVKHEDREETVLLLQGNQALSAQEKLNQSYENLEYSFATAFRKLATTERKKIGLLTEFTQLEPINFAGLINTLQEYYDLFIVDARTSESFVGLDALILPKPDITIDDSTKYKIDQYIMYGGKALFFVDGLQVDSIGLQGTYAQPLRHNLEDLFFKYGIRLNTDMVKDGASAAMVPLVVGQMGDRPNIQPVPYRFFPLLGTFGESLITKNLDLVISRFASTIDTINSSGIAKTPLLSTTPYTKVLQAPALVTYNDARSETDTKEYNEGSKQIAYLLEGRFTSLYQNRILPSDPRSEYFKGNGEPTKLIVCSDGDLIVNEIDRRNGEPLPLGFDKVSQHTFGNKDFLMNAIDYLVDENGVITARSKEVKLRPLDSIKVRDERFRYQLINLLLPSLFILVLGVIKGYFWKWKYTH</sequence>
<feature type="transmembrane region" description="Helical" evidence="1">
    <location>
        <begin position="525"/>
        <end position="546"/>
    </location>
</feature>
<feature type="transmembrane region" description="Helical" evidence="1">
    <location>
        <begin position="6"/>
        <end position="26"/>
    </location>
</feature>
<dbReference type="InterPro" id="IPR019863">
    <property type="entry name" value="Motility-assoc_ABC-rel_GldG"/>
</dbReference>
<dbReference type="Proteomes" id="UP000050454">
    <property type="component" value="Unassembled WGS sequence"/>
</dbReference>
<dbReference type="Pfam" id="PF23357">
    <property type="entry name" value="DUF7088"/>
    <property type="match status" value="1"/>
</dbReference>
<feature type="domain" description="ABC-type uncharacterised transport system" evidence="2">
    <location>
        <begin position="189"/>
        <end position="488"/>
    </location>
</feature>
<protein>
    <submittedName>
        <fullName evidence="4">Gliding motility protein</fullName>
    </submittedName>
</protein>
<proteinExistence type="predicted"/>
<dbReference type="EMBL" id="LGTQ01000006">
    <property type="protein sequence ID" value="KPM48376.1"/>
    <property type="molecule type" value="Genomic_DNA"/>
</dbReference>
<gene>
    <name evidence="4" type="ORF">AFM12_06950</name>
</gene>
<dbReference type="RefSeq" id="WP_055145811.1">
    <property type="nucleotide sequence ID" value="NZ_JXSZ01000006.1"/>
</dbReference>
<feature type="domain" description="DUF7088" evidence="3">
    <location>
        <begin position="32"/>
        <end position="142"/>
    </location>
</feature>
<keyword evidence="1" id="KW-1133">Transmembrane helix</keyword>
<evidence type="ECO:0000256" key="1">
    <source>
        <dbReference type="SAM" id="Phobius"/>
    </source>
</evidence>
<name>A0A0P7C7I4_9BACT</name>
<dbReference type="AlphaFoldDB" id="A0A0P7C7I4"/>
<dbReference type="Pfam" id="PF09822">
    <property type="entry name" value="ABC_transp_aux"/>
    <property type="match status" value="1"/>
</dbReference>
<dbReference type="PATRIC" id="fig|1605367.3.peg.2761"/>
<keyword evidence="5" id="KW-1185">Reference proteome</keyword>
<evidence type="ECO:0000313" key="4">
    <source>
        <dbReference type="EMBL" id="KPM48376.1"/>
    </source>
</evidence>